<dbReference type="Proteomes" id="UP001605261">
    <property type="component" value="Unassembled WGS sequence"/>
</dbReference>
<dbReference type="PROSITE" id="PS00552">
    <property type="entry name" value="HTH_MERR_1"/>
    <property type="match status" value="1"/>
</dbReference>
<comment type="caution">
    <text evidence="3">The sequence shown here is derived from an EMBL/GenBank/DDBJ whole genome shotgun (WGS) entry which is preliminary data.</text>
</comment>
<keyword evidence="1" id="KW-0238">DNA-binding</keyword>
<gene>
    <name evidence="3" type="ORF">ACEU0G_002760</name>
</gene>
<dbReference type="Pfam" id="PF13411">
    <property type="entry name" value="MerR_1"/>
    <property type="match status" value="1"/>
</dbReference>
<dbReference type="RefSeq" id="WP_394162136.1">
    <property type="nucleotide sequence ID" value="NZ_JBHGCJ010000003.1"/>
</dbReference>
<dbReference type="PRINTS" id="PR00040">
    <property type="entry name" value="HTHMERR"/>
</dbReference>
<organism evidence="3 4">
    <name type="scientific">Stenotrophomonas nematodicola</name>
    <dbReference type="NCBI Taxonomy" id="2656746"/>
    <lineage>
        <taxon>Bacteria</taxon>
        <taxon>Pseudomonadati</taxon>
        <taxon>Pseudomonadota</taxon>
        <taxon>Gammaproteobacteria</taxon>
        <taxon>Lysobacterales</taxon>
        <taxon>Lysobacteraceae</taxon>
        <taxon>Stenotrophomonas</taxon>
    </lineage>
</organism>
<feature type="domain" description="HTH merR-type" evidence="2">
    <location>
        <begin position="3"/>
        <end position="71"/>
    </location>
</feature>
<evidence type="ECO:0000313" key="3">
    <source>
        <dbReference type="EMBL" id="MFG6108767.1"/>
    </source>
</evidence>
<dbReference type="InterPro" id="IPR009061">
    <property type="entry name" value="DNA-bd_dom_put_sf"/>
</dbReference>
<reference evidence="3 4" key="1">
    <citation type="submission" date="2024-09" db="EMBL/GenBank/DDBJ databases">
        <authorList>
            <consortium name="All-Russian atlas of soil microorganisms"/>
            <consortium name="as a basis for the search for new antimicrobial producers and enzymes with unique properties"/>
            <person name="Sokolova E.A."/>
            <person name="Voronina E.N."/>
        </authorList>
    </citation>
    <scope>NUCLEOTIDE SEQUENCE [LARGE SCALE GENOMIC DNA]</scope>
    <source>
        <strain evidence="3 4">AF-22b-331.1</strain>
    </source>
</reference>
<evidence type="ECO:0000313" key="4">
    <source>
        <dbReference type="Proteomes" id="UP001605261"/>
    </source>
</evidence>
<dbReference type="Gene3D" id="1.10.1660.10">
    <property type="match status" value="1"/>
</dbReference>
<dbReference type="PANTHER" id="PTHR30204:SF97">
    <property type="entry name" value="MERR FAMILY REGULATORY PROTEIN"/>
    <property type="match status" value="1"/>
</dbReference>
<proteinExistence type="predicted"/>
<evidence type="ECO:0000259" key="2">
    <source>
        <dbReference type="PROSITE" id="PS50937"/>
    </source>
</evidence>
<name>A0ABW7CUY3_9GAMM</name>
<dbReference type="PANTHER" id="PTHR30204">
    <property type="entry name" value="REDOX-CYCLING DRUG-SENSING TRANSCRIPTIONAL ACTIVATOR SOXR"/>
    <property type="match status" value="1"/>
</dbReference>
<protein>
    <submittedName>
        <fullName evidence="3">MerR family transcriptional regulator</fullName>
    </submittedName>
</protein>
<sequence>MQELDIGEVARRAGLAPSALRYYEEKGLIRSVGRRGLRRVFAEEVMERLALVALGRAAGLSLEEIGAMLSADGGTRIDRARLAARADALDQGIARMTAMRDGLRHAAACRASSHLACPRFRALMRRATPLSPGPHPPAASGSTR</sequence>
<dbReference type="InterPro" id="IPR000551">
    <property type="entry name" value="MerR-type_HTH_dom"/>
</dbReference>
<dbReference type="SMART" id="SM00422">
    <property type="entry name" value="HTH_MERR"/>
    <property type="match status" value="1"/>
</dbReference>
<dbReference type="EMBL" id="JBHGCJ010000003">
    <property type="protein sequence ID" value="MFG6108767.1"/>
    <property type="molecule type" value="Genomic_DNA"/>
</dbReference>
<accession>A0ABW7CUY3</accession>
<dbReference type="SUPFAM" id="SSF46955">
    <property type="entry name" value="Putative DNA-binding domain"/>
    <property type="match status" value="1"/>
</dbReference>
<evidence type="ECO:0000256" key="1">
    <source>
        <dbReference type="ARBA" id="ARBA00023125"/>
    </source>
</evidence>
<dbReference type="InterPro" id="IPR047057">
    <property type="entry name" value="MerR_fam"/>
</dbReference>
<keyword evidence="4" id="KW-1185">Reference proteome</keyword>
<dbReference type="PROSITE" id="PS50937">
    <property type="entry name" value="HTH_MERR_2"/>
    <property type="match status" value="1"/>
</dbReference>